<dbReference type="SUPFAM" id="SSF54909">
    <property type="entry name" value="Dimeric alpha+beta barrel"/>
    <property type="match status" value="1"/>
</dbReference>
<feature type="domain" description="Stress-response A/B barrel" evidence="1">
    <location>
        <begin position="2"/>
        <end position="91"/>
    </location>
</feature>
<dbReference type="SMART" id="SM00886">
    <property type="entry name" value="Dabb"/>
    <property type="match status" value="1"/>
</dbReference>
<accession>A0A2R4WW55</accession>
<dbReference type="KEGG" id="mee:DA075_33580"/>
<name>A0A2R4WW55_9HYPH</name>
<proteinExistence type="predicted"/>
<dbReference type="EMBL" id="CP028844">
    <property type="protein sequence ID" value="AWB25763.1"/>
    <property type="molecule type" value="Genomic_DNA"/>
</dbReference>
<dbReference type="OrthoDB" id="9808130at2"/>
<sequence length="134" mass="15193">MIFHSIRFQLKESVTPEQLDPVLKQLHKMGTEIPVIQTYCVGRDIGGDFDYGATFVVKNIDDYKTYMHSPIHRKVDEIGLPLVVDMVSFDVTDEEDPTIPDQIKAIHKERFESDPALAKLVQGLKSYSGSSRPE</sequence>
<reference evidence="2 3" key="1">
    <citation type="submission" date="2018-04" db="EMBL/GenBank/DDBJ databases">
        <title>Methylobacterium sp. PR1016A genome.</title>
        <authorList>
            <person name="Park W."/>
        </authorList>
    </citation>
    <scope>NUCLEOTIDE SEQUENCE [LARGE SCALE GENOMIC DNA]</scope>
    <source>
        <strain evidence="2 3">PR1016A</strain>
    </source>
</reference>
<keyword evidence="3" id="KW-1185">Reference proteome</keyword>
<dbReference type="Gene3D" id="3.30.70.100">
    <property type="match status" value="1"/>
</dbReference>
<dbReference type="Pfam" id="PF07876">
    <property type="entry name" value="Dabb"/>
    <property type="match status" value="1"/>
</dbReference>
<dbReference type="Proteomes" id="UP000244755">
    <property type="component" value="Chromosome 2"/>
</dbReference>
<gene>
    <name evidence="2" type="ORF">DA075_33580</name>
</gene>
<protein>
    <submittedName>
        <fullName evidence="2">Dabb family protein</fullName>
    </submittedName>
</protein>
<evidence type="ECO:0000313" key="2">
    <source>
        <dbReference type="EMBL" id="AWB25763.1"/>
    </source>
</evidence>
<evidence type="ECO:0000259" key="1">
    <source>
        <dbReference type="PROSITE" id="PS51502"/>
    </source>
</evidence>
<organism evidence="2 3">
    <name type="scientific">Methylobacterium currus</name>
    <dbReference type="NCBI Taxonomy" id="2051553"/>
    <lineage>
        <taxon>Bacteria</taxon>
        <taxon>Pseudomonadati</taxon>
        <taxon>Pseudomonadota</taxon>
        <taxon>Alphaproteobacteria</taxon>
        <taxon>Hyphomicrobiales</taxon>
        <taxon>Methylobacteriaceae</taxon>
        <taxon>Methylobacterium</taxon>
    </lineage>
</organism>
<dbReference type="InterPro" id="IPR011008">
    <property type="entry name" value="Dimeric_a/b-barrel"/>
</dbReference>
<dbReference type="InterPro" id="IPR013097">
    <property type="entry name" value="Dabb"/>
</dbReference>
<dbReference type="RefSeq" id="WP_099957398.1">
    <property type="nucleotide sequence ID" value="NZ_CP028844.1"/>
</dbReference>
<dbReference type="AlphaFoldDB" id="A0A2R4WW55"/>
<evidence type="ECO:0000313" key="3">
    <source>
        <dbReference type="Proteomes" id="UP000244755"/>
    </source>
</evidence>
<dbReference type="PROSITE" id="PS51502">
    <property type="entry name" value="S_R_A_B_BARREL"/>
    <property type="match status" value="1"/>
</dbReference>